<evidence type="ECO:0000313" key="1">
    <source>
        <dbReference type="EMBL" id="DAD98121.1"/>
    </source>
</evidence>
<name>A0A8S5NTW0_9CAUD</name>
<reference evidence="1" key="1">
    <citation type="journal article" date="2021" name="Proc. Natl. Acad. Sci. U.S.A.">
        <title>A Catalog of Tens of Thousands of Viruses from Human Metagenomes Reveals Hidden Associations with Chronic Diseases.</title>
        <authorList>
            <person name="Tisza M.J."/>
            <person name="Buck C.B."/>
        </authorList>
    </citation>
    <scope>NUCLEOTIDE SEQUENCE</scope>
    <source>
        <strain evidence="1">Ct1CM14</strain>
    </source>
</reference>
<organism evidence="1">
    <name type="scientific">Myoviridae sp. ct1CM14</name>
    <dbReference type="NCBI Taxonomy" id="2825018"/>
    <lineage>
        <taxon>Viruses</taxon>
        <taxon>Duplodnaviria</taxon>
        <taxon>Heunggongvirae</taxon>
        <taxon>Uroviricota</taxon>
        <taxon>Caudoviricetes</taxon>
    </lineage>
</organism>
<sequence>MEITAIKYISASPYVTKAQIQKSMNVSARTVSNRLAEIDEYVQKGRYGNYTILDGCGVTYVNYLAFVDFLRYRKDLKAGRKVPAFNPTSVARQIGWGNLQAEYQ</sequence>
<proteinExistence type="predicted"/>
<dbReference type="EMBL" id="BK015253">
    <property type="protein sequence ID" value="DAD98121.1"/>
    <property type="molecule type" value="Genomic_DNA"/>
</dbReference>
<protein>
    <submittedName>
        <fullName evidence="1">HTH DNA binding domain protein</fullName>
    </submittedName>
</protein>
<accession>A0A8S5NTW0</accession>